<dbReference type="Pfam" id="PF00126">
    <property type="entry name" value="HTH_1"/>
    <property type="match status" value="1"/>
</dbReference>
<dbReference type="AlphaFoldDB" id="A0A4V6RZ20"/>
<feature type="domain" description="HTH lysR-type" evidence="5">
    <location>
        <begin position="49"/>
        <end position="106"/>
    </location>
</feature>
<proteinExistence type="inferred from homology"/>
<dbReference type="PROSITE" id="PS50931">
    <property type="entry name" value="HTH_LYSR"/>
    <property type="match status" value="1"/>
</dbReference>
<accession>A0A4V6RZ20</accession>
<dbReference type="PANTHER" id="PTHR30118:SF15">
    <property type="entry name" value="TRANSCRIPTIONAL REGULATORY PROTEIN"/>
    <property type="match status" value="1"/>
</dbReference>
<dbReference type="InterPro" id="IPR036390">
    <property type="entry name" value="WH_DNA-bd_sf"/>
</dbReference>
<dbReference type="InterPro" id="IPR005119">
    <property type="entry name" value="LysR_subst-bd"/>
</dbReference>
<evidence type="ECO:0000259" key="5">
    <source>
        <dbReference type="PROSITE" id="PS50931"/>
    </source>
</evidence>
<dbReference type="GO" id="GO:0003677">
    <property type="term" value="F:DNA binding"/>
    <property type="evidence" value="ECO:0007669"/>
    <property type="project" value="UniProtKB-KW"/>
</dbReference>
<sequence>MLARLVGIVHKILARRRKLEDQTRTIRSESDFNEVHTVVTNNPSVLSRLDLNLLVALDALLTEQSVTRAAERLHLSQPALSASLARLRTHFGDQILARRGNAYELTPFALRLTEHTATALEAARRVFESQATWEPVESTREFSIFGSDYGFVTIGRVVSELAAKRAPGVRFRFMLHNPSIVEDVSNRLRSVDGMVIPHGHISDLPYVDLWHDTWLAVVAEESPVESRLTMEQAAEMPWVMTFQSRSAYQSAARQIQQLGVEQHIEVVVESFLSLSHFVRGTNRVGLIQAALAPLALTAGGVRVVQLPFEPTPLSNALWWHPVHGRDPEHAWMRDLFVEAGRIVESERHRVDDPD</sequence>
<keyword evidence="2" id="KW-0805">Transcription regulation</keyword>
<organism evidence="6 7">
    <name type="scientific">Naasia lichenicola</name>
    <dbReference type="NCBI Taxonomy" id="2565933"/>
    <lineage>
        <taxon>Bacteria</taxon>
        <taxon>Bacillati</taxon>
        <taxon>Actinomycetota</taxon>
        <taxon>Actinomycetes</taxon>
        <taxon>Micrococcales</taxon>
        <taxon>Microbacteriaceae</taxon>
        <taxon>Naasia</taxon>
    </lineage>
</organism>
<dbReference type="Pfam" id="PF03466">
    <property type="entry name" value="LysR_substrate"/>
    <property type="match status" value="1"/>
</dbReference>
<dbReference type="OrthoDB" id="8717159at2"/>
<dbReference type="PRINTS" id="PR00039">
    <property type="entry name" value="HTHLYSR"/>
</dbReference>
<comment type="caution">
    <text evidence="6">The sequence shown here is derived from an EMBL/GenBank/DDBJ whole genome shotgun (WGS) entry which is preliminary data.</text>
</comment>
<evidence type="ECO:0000313" key="7">
    <source>
        <dbReference type="Proteomes" id="UP000309133"/>
    </source>
</evidence>
<dbReference type="InterPro" id="IPR000847">
    <property type="entry name" value="LysR_HTH_N"/>
</dbReference>
<evidence type="ECO:0000256" key="3">
    <source>
        <dbReference type="ARBA" id="ARBA00023125"/>
    </source>
</evidence>
<evidence type="ECO:0000313" key="6">
    <source>
        <dbReference type="EMBL" id="THG31647.1"/>
    </source>
</evidence>
<dbReference type="Proteomes" id="UP000309133">
    <property type="component" value="Unassembled WGS sequence"/>
</dbReference>
<comment type="similarity">
    <text evidence="1">Belongs to the LysR transcriptional regulatory family.</text>
</comment>
<gene>
    <name evidence="6" type="ORF">E6C64_06140</name>
</gene>
<reference evidence="6 7" key="1">
    <citation type="submission" date="2019-04" db="EMBL/GenBank/DDBJ databases">
        <authorList>
            <person name="Jiang L."/>
        </authorList>
    </citation>
    <scope>NUCLEOTIDE SEQUENCE [LARGE SCALE GENOMIC DNA]</scope>
    <source>
        <strain evidence="6 7">YIM 131853</strain>
    </source>
</reference>
<evidence type="ECO:0000256" key="4">
    <source>
        <dbReference type="ARBA" id="ARBA00023163"/>
    </source>
</evidence>
<evidence type="ECO:0000256" key="1">
    <source>
        <dbReference type="ARBA" id="ARBA00009437"/>
    </source>
</evidence>
<dbReference type="GO" id="GO:0003700">
    <property type="term" value="F:DNA-binding transcription factor activity"/>
    <property type="evidence" value="ECO:0007669"/>
    <property type="project" value="InterPro"/>
</dbReference>
<keyword evidence="7" id="KW-1185">Reference proteome</keyword>
<dbReference type="SUPFAM" id="SSF46785">
    <property type="entry name" value="Winged helix' DNA-binding domain"/>
    <property type="match status" value="1"/>
</dbReference>
<protein>
    <submittedName>
        <fullName evidence="6">LysR family transcriptional regulator</fullName>
    </submittedName>
</protein>
<dbReference type="EMBL" id="SSSM01000003">
    <property type="protein sequence ID" value="THG31647.1"/>
    <property type="molecule type" value="Genomic_DNA"/>
</dbReference>
<keyword evidence="3" id="KW-0238">DNA-binding</keyword>
<dbReference type="Gene3D" id="1.10.10.10">
    <property type="entry name" value="Winged helix-like DNA-binding domain superfamily/Winged helix DNA-binding domain"/>
    <property type="match status" value="1"/>
</dbReference>
<dbReference type="SUPFAM" id="SSF53850">
    <property type="entry name" value="Periplasmic binding protein-like II"/>
    <property type="match status" value="1"/>
</dbReference>
<dbReference type="Gene3D" id="3.40.190.10">
    <property type="entry name" value="Periplasmic binding protein-like II"/>
    <property type="match status" value="2"/>
</dbReference>
<dbReference type="InterPro" id="IPR050389">
    <property type="entry name" value="LysR-type_TF"/>
</dbReference>
<evidence type="ECO:0000256" key="2">
    <source>
        <dbReference type="ARBA" id="ARBA00023015"/>
    </source>
</evidence>
<name>A0A4V6RZ20_9MICO</name>
<dbReference type="InterPro" id="IPR036388">
    <property type="entry name" value="WH-like_DNA-bd_sf"/>
</dbReference>
<dbReference type="PANTHER" id="PTHR30118">
    <property type="entry name" value="HTH-TYPE TRANSCRIPTIONAL REGULATOR LEUO-RELATED"/>
    <property type="match status" value="1"/>
</dbReference>
<keyword evidence="4" id="KW-0804">Transcription</keyword>